<evidence type="ECO:0000313" key="12">
    <source>
        <dbReference type="Proteomes" id="UP001500218"/>
    </source>
</evidence>
<keyword evidence="6" id="KW-0378">Hydrolase</keyword>
<protein>
    <submittedName>
        <fullName evidence="11">Type VII secretion protein EccB</fullName>
    </submittedName>
</protein>
<evidence type="ECO:0000256" key="8">
    <source>
        <dbReference type="ARBA" id="ARBA00022989"/>
    </source>
</evidence>
<dbReference type="PANTHER" id="PTHR40765:SF2">
    <property type="entry name" value="ESX-2 SECRETION SYSTEM ATPASE ECCB2"/>
    <property type="match status" value="1"/>
</dbReference>
<sequence length="463" mass="46320">MDTGGAVASRSDQLHSHQFVLQRVVGALAMRDPDPVASPLRRIGGALFAGVLLAALALAAVGIYGALKPGGNNTWRDGRAVIVQEETGTRYVYRDGVLHPALNQASAALLAGTTATVMVSGASLGDTPRGAPLGIPGAPDPLPAAGALVRDAWLLCSRPTTARPESLLAIGPTAVAPTPLAADEGLLVATGGEQYLVWHRHRHAIRDKGVLGALWAGEPVLPVSPALINGLPPGPDLASLTVPDVGHPAAFGRAVVGQVLKYESVTGSVQFLIALADGLAPITPVQAGLLMGNGANSSGRATEITSGEFDRARKAAAPFTPGAGPDLPAAVPALARAAGGVCASYVDDVTPPAVGVWREAPPVVGEVRTGGVWQGAVVADVVRVAPGRGAVVEAASAPGAAGGALAVVTDQGVRYPVPSPDVLAKLGYAGVRPTRLPASLVALLPGGQALDPEAAAKPVPAAG</sequence>
<evidence type="ECO:0000256" key="5">
    <source>
        <dbReference type="ARBA" id="ARBA00022741"/>
    </source>
</evidence>
<gene>
    <name evidence="11" type="primary">eccB_2</name>
    <name evidence="11" type="ORF">GCM10009682_58630</name>
</gene>
<dbReference type="Proteomes" id="UP001500218">
    <property type="component" value="Unassembled WGS sequence"/>
</dbReference>
<evidence type="ECO:0000256" key="7">
    <source>
        <dbReference type="ARBA" id="ARBA00022840"/>
    </source>
</evidence>
<feature type="transmembrane region" description="Helical" evidence="10">
    <location>
        <begin position="43"/>
        <end position="67"/>
    </location>
</feature>
<dbReference type="Pfam" id="PF05108">
    <property type="entry name" value="T7SS_ESX1_EccB"/>
    <property type="match status" value="1"/>
</dbReference>
<dbReference type="PANTHER" id="PTHR40765">
    <property type="entry name" value="ESX-2 SECRETION SYSTEM ATPASE ECCB2"/>
    <property type="match status" value="1"/>
</dbReference>
<comment type="similarity">
    <text evidence="2">Belongs to the EccB family.</text>
</comment>
<accession>A0ABP4YYC6</accession>
<evidence type="ECO:0000256" key="4">
    <source>
        <dbReference type="ARBA" id="ARBA00022692"/>
    </source>
</evidence>
<evidence type="ECO:0000256" key="1">
    <source>
        <dbReference type="ARBA" id="ARBA00004162"/>
    </source>
</evidence>
<keyword evidence="3" id="KW-1003">Cell membrane</keyword>
<keyword evidence="8 10" id="KW-1133">Transmembrane helix</keyword>
<dbReference type="Gene3D" id="2.40.50.910">
    <property type="entry name" value="Type VII secretion system EccB, repeat 3 domain"/>
    <property type="match status" value="1"/>
</dbReference>
<dbReference type="InterPro" id="IPR044857">
    <property type="entry name" value="T7SS_EccB_R1"/>
</dbReference>
<keyword evidence="9 10" id="KW-0472">Membrane</keyword>
<proteinExistence type="inferred from homology"/>
<dbReference type="EMBL" id="BAAALT010000274">
    <property type="protein sequence ID" value="GAA1832412.1"/>
    <property type="molecule type" value="Genomic_DNA"/>
</dbReference>
<evidence type="ECO:0000256" key="6">
    <source>
        <dbReference type="ARBA" id="ARBA00022801"/>
    </source>
</evidence>
<dbReference type="Gene3D" id="3.30.2390.20">
    <property type="entry name" value="Type VII secretion system EccB, repeat 1 domain"/>
    <property type="match status" value="1"/>
</dbReference>
<comment type="subcellular location">
    <subcellularLocation>
        <location evidence="1">Cell membrane</location>
        <topology evidence="1">Single-pass membrane protein</topology>
    </subcellularLocation>
</comment>
<dbReference type="InterPro" id="IPR007795">
    <property type="entry name" value="T7SS_EccB"/>
</dbReference>
<keyword evidence="5" id="KW-0547">Nucleotide-binding</keyword>
<keyword evidence="12" id="KW-1185">Reference proteome</keyword>
<evidence type="ECO:0000256" key="9">
    <source>
        <dbReference type="ARBA" id="ARBA00023136"/>
    </source>
</evidence>
<name>A0ABP4YYC6_9ACTN</name>
<evidence type="ECO:0000256" key="2">
    <source>
        <dbReference type="ARBA" id="ARBA00008149"/>
    </source>
</evidence>
<reference evidence="12" key="1">
    <citation type="journal article" date="2019" name="Int. J. Syst. Evol. Microbiol.">
        <title>The Global Catalogue of Microorganisms (GCM) 10K type strain sequencing project: providing services to taxonomists for standard genome sequencing and annotation.</title>
        <authorList>
            <consortium name="The Broad Institute Genomics Platform"/>
            <consortium name="The Broad Institute Genome Sequencing Center for Infectious Disease"/>
            <person name="Wu L."/>
            <person name="Ma J."/>
        </authorList>
    </citation>
    <scope>NUCLEOTIDE SEQUENCE [LARGE SCALE GENOMIC DNA]</scope>
    <source>
        <strain evidence="12">JCM 13250</strain>
    </source>
</reference>
<evidence type="ECO:0000256" key="3">
    <source>
        <dbReference type="ARBA" id="ARBA00022475"/>
    </source>
</evidence>
<keyword evidence="7" id="KW-0067">ATP-binding</keyword>
<evidence type="ECO:0000256" key="10">
    <source>
        <dbReference type="SAM" id="Phobius"/>
    </source>
</evidence>
<comment type="caution">
    <text evidence="11">The sequence shown here is derived from an EMBL/GenBank/DDBJ whole genome shotgun (WGS) entry which is preliminary data.</text>
</comment>
<dbReference type="NCBIfam" id="TIGR03919">
    <property type="entry name" value="T7SS_EccB"/>
    <property type="match status" value="1"/>
</dbReference>
<dbReference type="InterPro" id="IPR042485">
    <property type="entry name" value="T7SS_EccB_R3"/>
</dbReference>
<keyword evidence="4 10" id="KW-0812">Transmembrane</keyword>
<organism evidence="11 12">
    <name type="scientific">Luedemannella flava</name>
    <dbReference type="NCBI Taxonomy" id="349316"/>
    <lineage>
        <taxon>Bacteria</taxon>
        <taxon>Bacillati</taxon>
        <taxon>Actinomycetota</taxon>
        <taxon>Actinomycetes</taxon>
        <taxon>Micromonosporales</taxon>
        <taxon>Micromonosporaceae</taxon>
        <taxon>Luedemannella</taxon>
    </lineage>
</organism>
<evidence type="ECO:0000313" key="11">
    <source>
        <dbReference type="EMBL" id="GAA1832412.1"/>
    </source>
</evidence>